<evidence type="ECO:0000313" key="1">
    <source>
        <dbReference type="Ensembl" id="ENSGGOP00000038065.1"/>
    </source>
</evidence>
<name>A0A2I2YSZ6_GORGO</name>
<reference evidence="2" key="1">
    <citation type="submission" date="2011-05" db="EMBL/GenBank/DDBJ databases">
        <title>Insights into the evolution of the great apes provided by the gorilla genome.</title>
        <authorList>
            <person name="Scally A."/>
        </authorList>
    </citation>
    <scope>NUCLEOTIDE SEQUENCE [LARGE SCALE GENOMIC DNA]</scope>
</reference>
<accession>A0A2I2YSZ6</accession>
<dbReference type="InParanoid" id="A0A2I2YSZ6"/>
<dbReference type="EMBL" id="CABD030082393">
    <property type="status" value="NOT_ANNOTATED_CDS"/>
    <property type="molecule type" value="Genomic_DNA"/>
</dbReference>
<evidence type="ECO:0000313" key="2">
    <source>
        <dbReference type="Proteomes" id="UP000001519"/>
    </source>
</evidence>
<reference evidence="1" key="4">
    <citation type="submission" date="2025-09" db="UniProtKB">
        <authorList>
            <consortium name="Ensembl"/>
        </authorList>
    </citation>
    <scope>IDENTIFICATION</scope>
</reference>
<dbReference type="Ensembl" id="ENSGGOT00000048426.1">
    <property type="protein sequence ID" value="ENSGGOP00000038065.1"/>
    <property type="gene ID" value="ENSGGOG00000043439.1"/>
</dbReference>
<reference evidence="1 2" key="2">
    <citation type="journal article" date="2012" name="Nature">
        <title>Insights into hominid evolution from the gorilla genome sequence.</title>
        <authorList>
            <person name="Scally A."/>
            <person name="Dutheil J.Y."/>
            <person name="Hillier L.W."/>
            <person name="Jordan G.E."/>
            <person name="Goodhead I."/>
            <person name="Herrero J."/>
            <person name="Hobolth A."/>
            <person name="Lappalainen T."/>
            <person name="Mailund T."/>
            <person name="Marques-Bonet T."/>
            <person name="McCarthy S."/>
            <person name="Montgomery S.H."/>
            <person name="Schwalie P.C."/>
            <person name="Tang Y.A."/>
            <person name="Ward M.C."/>
            <person name="Xue Y."/>
            <person name="Yngvadottir B."/>
            <person name="Alkan C."/>
            <person name="Andersen L.N."/>
            <person name="Ayub Q."/>
            <person name="Ball E.V."/>
            <person name="Beal K."/>
            <person name="Bradley B.J."/>
            <person name="Chen Y."/>
            <person name="Clee C.M."/>
            <person name="Fitzgerald S."/>
            <person name="Graves T.A."/>
            <person name="Gu Y."/>
            <person name="Heath P."/>
            <person name="Heger A."/>
            <person name="Karakoc E."/>
            <person name="Kolb-Kokocinski A."/>
            <person name="Laird G.K."/>
            <person name="Lunter G."/>
            <person name="Meader S."/>
            <person name="Mort M."/>
            <person name="Mullikin J.C."/>
            <person name="Munch K."/>
            <person name="O'Connor T.D."/>
            <person name="Phillips A.D."/>
            <person name="Prado-Martinez J."/>
            <person name="Rogers A.S."/>
            <person name="Sajjadian S."/>
            <person name="Schmidt D."/>
            <person name="Shaw K."/>
            <person name="Simpson J.T."/>
            <person name="Stenson P.D."/>
            <person name="Turner D.J."/>
            <person name="Vigilant L."/>
            <person name="Vilella A.J."/>
            <person name="Whitener W."/>
            <person name="Zhu B."/>
            <person name="Cooper D.N."/>
            <person name="de Jong P."/>
            <person name="Dermitzakis E.T."/>
            <person name="Eichler E.E."/>
            <person name="Flicek P."/>
            <person name="Goldman N."/>
            <person name="Mundy N.I."/>
            <person name="Ning Z."/>
            <person name="Odom D.T."/>
            <person name="Ponting C.P."/>
            <person name="Quail M.A."/>
            <person name="Ryder O.A."/>
            <person name="Searle S.M."/>
            <person name="Warren W.C."/>
            <person name="Wilson R.K."/>
            <person name="Schierup M.H."/>
            <person name="Rogers J."/>
            <person name="Tyler-Smith C."/>
            <person name="Durbin R."/>
        </authorList>
    </citation>
    <scope>NUCLEOTIDE SEQUENCE [LARGE SCALE GENOMIC DNA]</scope>
</reference>
<protein>
    <submittedName>
        <fullName evidence="1">Uncharacterized protein</fullName>
    </submittedName>
</protein>
<proteinExistence type="predicted"/>
<organism evidence="1 2">
    <name type="scientific">Gorilla gorilla gorilla</name>
    <name type="common">Western lowland gorilla</name>
    <dbReference type="NCBI Taxonomy" id="9595"/>
    <lineage>
        <taxon>Eukaryota</taxon>
        <taxon>Metazoa</taxon>
        <taxon>Chordata</taxon>
        <taxon>Craniata</taxon>
        <taxon>Vertebrata</taxon>
        <taxon>Euteleostomi</taxon>
        <taxon>Mammalia</taxon>
        <taxon>Eutheria</taxon>
        <taxon>Euarchontoglires</taxon>
        <taxon>Primates</taxon>
        <taxon>Haplorrhini</taxon>
        <taxon>Catarrhini</taxon>
        <taxon>Hominidae</taxon>
        <taxon>Gorilla</taxon>
    </lineage>
</organism>
<reference evidence="1" key="3">
    <citation type="submission" date="2025-08" db="UniProtKB">
        <authorList>
            <consortium name="Ensembl"/>
        </authorList>
    </citation>
    <scope>IDENTIFICATION</scope>
</reference>
<dbReference type="AlphaFoldDB" id="A0A2I2YSZ6"/>
<dbReference type="Proteomes" id="UP000001519">
    <property type="component" value="Chromosome 12"/>
</dbReference>
<keyword evidence="2" id="KW-1185">Reference proteome</keyword>
<dbReference type="OMA" id="CSFREDY"/>
<dbReference type="GeneTree" id="ENSGT00910000147156"/>
<sequence>MGGTKGAQGEHCSFREDYKGFTERGPAIKAPNFKGNNRQTSFLIWFLLQAQLPTKIKKLW</sequence>
<dbReference type="Bgee" id="ENSGGOG00000043439">
    <property type="expression patterns" value="Expressed in multicellular organism"/>
</dbReference>